<evidence type="ECO:0000313" key="2">
    <source>
        <dbReference type="EMBL" id="WRL44258.1"/>
    </source>
</evidence>
<feature type="transmembrane region" description="Helical" evidence="1">
    <location>
        <begin position="335"/>
        <end position="358"/>
    </location>
</feature>
<feature type="transmembrane region" description="Helical" evidence="1">
    <location>
        <begin position="20"/>
        <end position="48"/>
    </location>
</feature>
<keyword evidence="1" id="KW-0472">Membrane</keyword>
<proteinExistence type="predicted"/>
<dbReference type="PANTHER" id="PTHR37422:SF13">
    <property type="entry name" value="LIPOPOLYSACCHARIDE BIOSYNTHESIS PROTEIN PA4999-RELATED"/>
    <property type="match status" value="1"/>
</dbReference>
<feature type="transmembrane region" description="Helical" evidence="1">
    <location>
        <begin position="299"/>
        <end position="320"/>
    </location>
</feature>
<keyword evidence="3" id="KW-1185">Reference proteome</keyword>
<reference evidence="2 3" key="1">
    <citation type="submission" date="2023-12" db="EMBL/GenBank/DDBJ databases">
        <title>A. evansii MAY27, complete genome.</title>
        <authorList>
            <person name="Wang Y."/>
        </authorList>
    </citation>
    <scope>NUCLEOTIDE SEQUENCE [LARGE SCALE GENOMIC DNA]</scope>
    <source>
        <strain evidence="2 3">MAY27</strain>
    </source>
</reference>
<dbReference type="EMBL" id="CP141259">
    <property type="protein sequence ID" value="WRL44258.1"/>
    <property type="molecule type" value="Genomic_DNA"/>
</dbReference>
<name>A0ABZ1AEX3_AROEV</name>
<feature type="transmembrane region" description="Helical" evidence="1">
    <location>
        <begin position="116"/>
        <end position="137"/>
    </location>
</feature>
<feature type="transmembrane region" description="Helical" evidence="1">
    <location>
        <begin position="91"/>
        <end position="109"/>
    </location>
</feature>
<feature type="transmembrane region" description="Helical" evidence="1">
    <location>
        <begin position="224"/>
        <end position="245"/>
    </location>
</feature>
<evidence type="ECO:0000256" key="1">
    <source>
        <dbReference type="SAM" id="Phobius"/>
    </source>
</evidence>
<dbReference type="PANTHER" id="PTHR37422">
    <property type="entry name" value="TEICHURONIC ACID BIOSYNTHESIS PROTEIN TUAE"/>
    <property type="match status" value="1"/>
</dbReference>
<feature type="transmembrane region" description="Helical" evidence="1">
    <location>
        <begin position="60"/>
        <end position="79"/>
    </location>
</feature>
<feature type="transmembrane region" description="Helical" evidence="1">
    <location>
        <begin position="400"/>
        <end position="416"/>
    </location>
</feature>
<sequence length="423" mass="46277">MNYRPPMRTEPPAWPLYSLFFLLLGGSYLPISLVSGMNAYFLVLALVVWGTRNNPFPKSLWVLLICFSGIIALGLAFGYDNELYPYLKDAWYFINPVGVILVGYSFGALTPRLSQALRLLVIAGLILASLHLAKFAINPNLLSLPATEVRALAGNGNFVVGLTCAFLIASIGRWREMLAIRPIFGWIVLLLCGASITLAYSRTLVLVVLVFWTALRGLMLGSRFVKLGAAVIVGLALLGALAASLPPASEAGKKTFTGKMLRSAQELTIADYRDQQSINDNFRGFETARAYKDYVDGGVLRWLGGRGFGHFVDLGVYLFLGDGPMRYIPVLHNGMLYVLVKTGALGLILYLVSFGWLFRRGAVAARSVDPDERFAGLIVQGAVAVSLLTSWLIAGPFNKTALVSVLLLLGFCLSIVERKEWKR</sequence>
<organism evidence="2 3">
    <name type="scientific">Aromatoleum evansii</name>
    <name type="common">Azoarcus evansii</name>
    <dbReference type="NCBI Taxonomy" id="59406"/>
    <lineage>
        <taxon>Bacteria</taxon>
        <taxon>Pseudomonadati</taxon>
        <taxon>Pseudomonadota</taxon>
        <taxon>Betaproteobacteria</taxon>
        <taxon>Rhodocyclales</taxon>
        <taxon>Rhodocyclaceae</taxon>
        <taxon>Aromatoleum</taxon>
    </lineage>
</organism>
<feature type="transmembrane region" description="Helical" evidence="1">
    <location>
        <begin position="374"/>
        <end position="394"/>
    </location>
</feature>
<evidence type="ECO:0000313" key="3">
    <source>
        <dbReference type="Proteomes" id="UP001626593"/>
    </source>
</evidence>
<feature type="transmembrane region" description="Helical" evidence="1">
    <location>
        <begin position="149"/>
        <end position="171"/>
    </location>
</feature>
<dbReference type="Proteomes" id="UP001626593">
    <property type="component" value="Chromosome"/>
</dbReference>
<keyword evidence="1" id="KW-1133">Transmembrane helix</keyword>
<feature type="transmembrane region" description="Helical" evidence="1">
    <location>
        <begin position="183"/>
        <end position="212"/>
    </location>
</feature>
<dbReference type="InterPro" id="IPR051533">
    <property type="entry name" value="WaaL-like"/>
</dbReference>
<protein>
    <submittedName>
        <fullName evidence="2">Uncharacterized protein</fullName>
    </submittedName>
</protein>
<keyword evidence="1" id="KW-0812">Transmembrane</keyword>
<accession>A0ABZ1AEX3</accession>
<gene>
    <name evidence="2" type="ORF">U5817_13675</name>
</gene>
<dbReference type="RefSeq" id="WP_407277706.1">
    <property type="nucleotide sequence ID" value="NZ_CP141259.1"/>
</dbReference>